<dbReference type="GO" id="GO:0034272">
    <property type="term" value="C:phosphatidylinositol 3-kinase complex, class III, type II"/>
    <property type="evidence" value="ECO:0007669"/>
    <property type="project" value="TreeGrafter"/>
</dbReference>
<dbReference type="InterPro" id="IPR045162">
    <property type="entry name" value="Vps15-like"/>
</dbReference>
<dbReference type="GO" id="GO:0005770">
    <property type="term" value="C:late endosome"/>
    <property type="evidence" value="ECO:0007669"/>
    <property type="project" value="TreeGrafter"/>
</dbReference>
<evidence type="ECO:0000256" key="2">
    <source>
        <dbReference type="SAM" id="Phobius"/>
    </source>
</evidence>
<sequence length="181" mass="20895">LMIQYIQEQMPKEMRRLIGLMLHRNPAKRPQASSLLQKYAPYLFPPVFDFFLYKYMSAFRPKYVQTSVSLEEPQTFITMDSDDVIAKLASDLDLIMEKLSEKPLVDGKPIDQTPVALLVVALITSNMRALKSQTTKFEAMKLLHKFVPIMGASVVADRILPYMVCFLAHFVFFFLFFCILL</sequence>
<name>A0A183ETJ2_9BILA</name>
<keyword evidence="2" id="KW-0472">Membrane</keyword>
<feature type="domain" description="Phosphatase 2A Regulatory Subunit A helical" evidence="3">
    <location>
        <begin position="120"/>
        <end position="168"/>
    </location>
</feature>
<dbReference type="GO" id="GO:0045324">
    <property type="term" value="P:late endosome to vacuole transport"/>
    <property type="evidence" value="ECO:0007669"/>
    <property type="project" value="InterPro"/>
</dbReference>
<dbReference type="GO" id="GO:0071561">
    <property type="term" value="C:nucleus-vacuole junction"/>
    <property type="evidence" value="ECO:0007669"/>
    <property type="project" value="TreeGrafter"/>
</dbReference>
<dbReference type="Pfam" id="PF22956">
    <property type="entry name" value="VPS15-like_hel"/>
    <property type="match status" value="1"/>
</dbReference>
<dbReference type="GO" id="GO:0004674">
    <property type="term" value="F:protein serine/threonine kinase activity"/>
    <property type="evidence" value="ECO:0007669"/>
    <property type="project" value="InterPro"/>
</dbReference>
<feature type="transmembrane region" description="Helical" evidence="2">
    <location>
        <begin position="159"/>
        <end position="180"/>
    </location>
</feature>
<reference evidence="4" key="1">
    <citation type="submission" date="2016-06" db="UniProtKB">
        <authorList>
            <consortium name="WormBaseParasite"/>
        </authorList>
    </citation>
    <scope>IDENTIFICATION</scope>
</reference>
<dbReference type="InterPro" id="IPR055231">
    <property type="entry name" value="2AA_helical"/>
</dbReference>
<keyword evidence="2" id="KW-1133">Transmembrane helix</keyword>
<dbReference type="GO" id="GO:0034271">
    <property type="term" value="C:phosphatidylinositol 3-kinase complex, class III, type I"/>
    <property type="evidence" value="ECO:0007669"/>
    <property type="project" value="TreeGrafter"/>
</dbReference>
<evidence type="ECO:0000259" key="3">
    <source>
        <dbReference type="Pfam" id="PF22956"/>
    </source>
</evidence>
<protein>
    <submittedName>
        <fullName evidence="4">Protein kinase domain-containing protein</fullName>
    </submittedName>
</protein>
<dbReference type="PANTHER" id="PTHR17583:SF0">
    <property type="entry name" value="PHOSPHOINOSITIDE 3-KINASE REGULATORY SUBUNIT 4"/>
    <property type="match status" value="1"/>
</dbReference>
<dbReference type="AlphaFoldDB" id="A0A183ETJ2"/>
<accession>A0A183ETJ2</accession>
<dbReference type="WBParaSite" id="GPUH_0002431301-mRNA-1">
    <property type="protein sequence ID" value="GPUH_0002431301-mRNA-1"/>
    <property type="gene ID" value="GPUH_0002431301"/>
</dbReference>
<organism evidence="4">
    <name type="scientific">Gongylonema pulchrum</name>
    <dbReference type="NCBI Taxonomy" id="637853"/>
    <lineage>
        <taxon>Eukaryota</taxon>
        <taxon>Metazoa</taxon>
        <taxon>Ecdysozoa</taxon>
        <taxon>Nematoda</taxon>
        <taxon>Chromadorea</taxon>
        <taxon>Rhabditida</taxon>
        <taxon>Spirurina</taxon>
        <taxon>Spiruromorpha</taxon>
        <taxon>Spiruroidea</taxon>
        <taxon>Gongylonematidae</taxon>
        <taxon>Gongylonema</taxon>
    </lineage>
</organism>
<keyword evidence="2" id="KW-0812">Transmembrane</keyword>
<dbReference type="GO" id="GO:0006623">
    <property type="term" value="P:protein targeting to vacuole"/>
    <property type="evidence" value="ECO:0007669"/>
    <property type="project" value="TreeGrafter"/>
</dbReference>
<evidence type="ECO:0000313" key="4">
    <source>
        <dbReference type="WBParaSite" id="GPUH_0002431301-mRNA-1"/>
    </source>
</evidence>
<evidence type="ECO:0000256" key="1">
    <source>
        <dbReference type="ARBA" id="ARBA00022737"/>
    </source>
</evidence>
<keyword evidence="1" id="KW-0677">Repeat</keyword>
<dbReference type="GO" id="GO:0016236">
    <property type="term" value="P:macroautophagy"/>
    <property type="evidence" value="ECO:0007669"/>
    <property type="project" value="InterPro"/>
</dbReference>
<dbReference type="PANTHER" id="PTHR17583">
    <property type="entry name" value="PHOSPHOINOSITIDE 3-KINASE REGULATORY SUBUNIT 4"/>
    <property type="match status" value="1"/>
</dbReference>
<proteinExistence type="predicted"/>